<proteinExistence type="inferred from homology"/>
<feature type="binding site" evidence="4">
    <location>
        <position position="164"/>
    </location>
    <ligand>
        <name>substrate</name>
    </ligand>
</feature>
<dbReference type="GO" id="GO:0000272">
    <property type="term" value="P:polysaccharide catabolic process"/>
    <property type="evidence" value="ECO:0007669"/>
    <property type="project" value="TreeGrafter"/>
</dbReference>
<sequence length="385" mass="43824">MLLVEKVRLHSRFTPDLHKLTQLICGKLTRQLTQFDGKYPAACSINGHYPLTDNTDWTTGFWSGMTWLAWQMSGDPQFLDHLQNQLPGYGERLRQRHDIETHDLGFLFSLSCVNAWRSTGDPAAREYALQAANLLTARYHPTAQIIQAWGDLNDPQQQGRMIIDCLLNLPLLYWASEQTGDPRYAQLAQRHAGRACDFLVREDYSTFHTFYMNVETGEPVKGTTHQGYADNSCWARGQAWAIYGFALSFSYTGERRFLQAAVETARYFIAHLPDDGVCNWDLQLTAPGTAKDSSAAAIAVCGLLELTRHLSVLDPDHGDFTRQALRIMTQLCDRYFDGENVDGGYLLHAVYNMNKERGVDEYCIWGDYFFFEAVSRLTAPLAKYW</sequence>
<feature type="binding site" evidence="4">
    <location>
        <position position="222"/>
    </location>
    <ligand>
        <name>substrate</name>
    </ligand>
</feature>
<name>A0A6N3HUI6_9ENTR</name>
<evidence type="ECO:0000256" key="2">
    <source>
        <dbReference type="ARBA" id="ARBA00038358"/>
    </source>
</evidence>
<dbReference type="SUPFAM" id="SSF48208">
    <property type="entry name" value="Six-hairpin glycosidases"/>
    <property type="match status" value="1"/>
</dbReference>
<dbReference type="GO" id="GO:0052757">
    <property type="term" value="F:chondroitin hydrolase activity"/>
    <property type="evidence" value="ECO:0007669"/>
    <property type="project" value="TreeGrafter"/>
</dbReference>
<dbReference type="AlphaFoldDB" id="A0A6N3HUI6"/>
<accession>A0A6N3HUI6</accession>
<reference evidence="5" key="1">
    <citation type="submission" date="2019-11" db="EMBL/GenBank/DDBJ databases">
        <authorList>
            <person name="Feng L."/>
        </authorList>
    </citation>
    <scope>NUCLEOTIDE SEQUENCE</scope>
    <source>
        <strain evidence="5">EMassiliensisLFYP7</strain>
    </source>
</reference>
<dbReference type="EMBL" id="CACRTZ010000037">
    <property type="protein sequence ID" value="VYU79730.1"/>
    <property type="molecule type" value="Genomic_DNA"/>
</dbReference>
<dbReference type="InterPro" id="IPR012341">
    <property type="entry name" value="6hp_glycosidase-like_sf"/>
</dbReference>
<keyword evidence="1 5" id="KW-0378">Hydrolase</keyword>
<gene>
    <name evidence="5" type="primary">ugl_3</name>
    <name evidence="5" type="ORF">EMLFYP7_04344</name>
</gene>
<feature type="active site" description="Proton donor" evidence="3">
    <location>
        <position position="164"/>
    </location>
</feature>
<dbReference type="InterPro" id="IPR010905">
    <property type="entry name" value="Glyco_hydro_88"/>
</dbReference>
<keyword evidence="5" id="KW-0326">Glycosidase</keyword>
<dbReference type="PANTHER" id="PTHR36845">
    <property type="entry name" value="HYDROLASE, PUTATIVE (AFU_ORTHOLOGUE AFUA_7G05090)-RELATED"/>
    <property type="match status" value="1"/>
</dbReference>
<protein>
    <submittedName>
        <fullName evidence="5">Unsaturated glucuronyl hydrolase</fullName>
        <ecNumber evidence="5">3.2.1.179</ecNumber>
    </submittedName>
</protein>
<dbReference type="RefSeq" id="WP_161624515.1">
    <property type="nucleotide sequence ID" value="NZ_CABKSF010000001.1"/>
</dbReference>
<evidence type="ECO:0000256" key="3">
    <source>
        <dbReference type="PIRSR" id="PIRSR610905-1"/>
    </source>
</evidence>
<feature type="binding site" evidence="4">
    <location>
        <position position="224"/>
    </location>
    <ligand>
        <name>substrate</name>
    </ligand>
</feature>
<dbReference type="EC" id="3.2.1.179" evidence="5"/>
<dbReference type="PANTHER" id="PTHR36845:SF1">
    <property type="entry name" value="HYDROLASE, PUTATIVE (AFU_ORTHOLOGUE AFUA_7G05090)-RELATED"/>
    <property type="match status" value="1"/>
</dbReference>
<evidence type="ECO:0000256" key="4">
    <source>
        <dbReference type="PIRSR" id="PIRSR610905-2"/>
    </source>
</evidence>
<evidence type="ECO:0000256" key="1">
    <source>
        <dbReference type="ARBA" id="ARBA00022801"/>
    </source>
</evidence>
<organism evidence="5">
    <name type="scientific">Phytobacter massiliensis</name>
    <dbReference type="NCBI Taxonomy" id="1485952"/>
    <lineage>
        <taxon>Bacteria</taxon>
        <taxon>Pseudomonadati</taxon>
        <taxon>Pseudomonadota</taxon>
        <taxon>Gammaproteobacteria</taxon>
        <taxon>Enterobacterales</taxon>
        <taxon>Enterobacteriaceae</taxon>
        <taxon>Phytobacter</taxon>
    </lineage>
</organism>
<comment type="similarity">
    <text evidence="2">Belongs to the glycosyl hydrolase 88 family.</text>
</comment>
<dbReference type="InterPro" id="IPR052369">
    <property type="entry name" value="UG_Glycosaminoglycan_Hydrolase"/>
</dbReference>
<dbReference type="Gene3D" id="1.50.10.10">
    <property type="match status" value="1"/>
</dbReference>
<dbReference type="Pfam" id="PF07470">
    <property type="entry name" value="Glyco_hydro_88"/>
    <property type="match status" value="1"/>
</dbReference>
<dbReference type="InterPro" id="IPR008928">
    <property type="entry name" value="6-hairpin_glycosidase_sf"/>
</dbReference>
<feature type="binding site" evidence="4">
    <location>
        <position position="103"/>
    </location>
    <ligand>
        <name>substrate</name>
    </ligand>
</feature>
<feature type="active site" description="Nucleophile" evidence="3">
    <location>
        <position position="103"/>
    </location>
</feature>
<evidence type="ECO:0000313" key="5">
    <source>
        <dbReference type="EMBL" id="VYU79730.1"/>
    </source>
</evidence>
<feature type="binding site" evidence="4">
    <location>
        <position position="236"/>
    </location>
    <ligand>
        <name>substrate</name>
    </ligand>
</feature>
<feature type="binding site" evidence="4">
    <location>
        <position position="240"/>
    </location>
    <ligand>
        <name>substrate</name>
    </ligand>
</feature>